<keyword evidence="3" id="KW-0597">Phosphoprotein</keyword>
<keyword evidence="4" id="KW-0808">Transferase</keyword>
<dbReference type="InterPro" id="IPR029016">
    <property type="entry name" value="GAF-like_dom_sf"/>
</dbReference>
<dbReference type="eggNOG" id="COG4191">
    <property type="taxonomic scope" value="Bacteria"/>
</dbReference>
<dbReference type="PRINTS" id="PR00344">
    <property type="entry name" value="BCTRLSENSOR"/>
</dbReference>
<reference evidence="11" key="1">
    <citation type="journal article" date="2013" name="ISME J.">
        <title>A small predatory core genome in the divergent marine Bacteriovorax marinus SJ and the terrestrial Bdellovibrio bacteriovorus.</title>
        <authorList>
            <person name="Crossman L.C."/>
            <person name="Chen H."/>
            <person name="Cerdeno-Tarraga A.M."/>
            <person name="Brooks K."/>
            <person name="Quail M.A."/>
            <person name="Pineiro S.A."/>
            <person name="Hobley L."/>
            <person name="Sockett R.E."/>
            <person name="Bentley S.D."/>
            <person name="Parkhill J."/>
            <person name="Williams H.N."/>
            <person name="Stine O.C."/>
        </authorList>
    </citation>
    <scope>NUCLEOTIDE SEQUENCE [LARGE SCALE GENOMIC DNA]</scope>
    <source>
        <strain evidence="11">ATCC BAA-682 / DSM 15412 / SJ</strain>
    </source>
</reference>
<dbReference type="CDD" id="cd00082">
    <property type="entry name" value="HisKA"/>
    <property type="match status" value="1"/>
</dbReference>
<dbReference type="InterPro" id="IPR036097">
    <property type="entry name" value="HisK_dim/P_sf"/>
</dbReference>
<dbReference type="InterPro" id="IPR004358">
    <property type="entry name" value="Sig_transdc_His_kin-like_C"/>
</dbReference>
<dbReference type="OrthoDB" id="9792854at2"/>
<keyword evidence="5" id="KW-0547">Nucleotide-binding</keyword>
<dbReference type="RefSeq" id="WP_014243683.1">
    <property type="nucleotide sequence ID" value="NC_016620.1"/>
</dbReference>
<keyword evidence="6 10" id="KW-0418">Kinase</keyword>
<evidence type="ECO:0000256" key="1">
    <source>
        <dbReference type="ARBA" id="ARBA00000085"/>
    </source>
</evidence>
<proteinExistence type="predicted"/>
<dbReference type="eggNOG" id="COG2203">
    <property type="taxonomic scope" value="Bacteria"/>
</dbReference>
<comment type="catalytic activity">
    <reaction evidence="1">
        <text>ATP + protein L-histidine = ADP + protein N-phospho-L-histidine.</text>
        <dbReference type="EC" id="2.7.13.3"/>
    </reaction>
</comment>
<dbReference type="Pfam" id="PF00512">
    <property type="entry name" value="HisKA"/>
    <property type="match status" value="1"/>
</dbReference>
<accession>E1WXU2</accession>
<dbReference type="SMART" id="SM00387">
    <property type="entry name" value="HATPase_c"/>
    <property type="match status" value="1"/>
</dbReference>
<dbReference type="STRING" id="862908.BMS_1015"/>
<evidence type="ECO:0000256" key="2">
    <source>
        <dbReference type="ARBA" id="ARBA00012438"/>
    </source>
</evidence>
<dbReference type="SMART" id="SM00388">
    <property type="entry name" value="HisKA"/>
    <property type="match status" value="1"/>
</dbReference>
<gene>
    <name evidence="10" type="ordered locus">BMS_1015</name>
</gene>
<evidence type="ECO:0000256" key="7">
    <source>
        <dbReference type="ARBA" id="ARBA00022840"/>
    </source>
</evidence>
<dbReference type="InterPro" id="IPR036890">
    <property type="entry name" value="HATPase_C_sf"/>
</dbReference>
<feature type="domain" description="Histidine kinase" evidence="9">
    <location>
        <begin position="198"/>
        <end position="415"/>
    </location>
</feature>
<dbReference type="GO" id="GO:0005524">
    <property type="term" value="F:ATP binding"/>
    <property type="evidence" value="ECO:0007669"/>
    <property type="project" value="UniProtKB-KW"/>
</dbReference>
<evidence type="ECO:0000256" key="8">
    <source>
        <dbReference type="ARBA" id="ARBA00023012"/>
    </source>
</evidence>
<dbReference type="HOGENOM" id="CLU_658515_0_0_7"/>
<keyword evidence="7" id="KW-0067">ATP-binding</keyword>
<dbReference type="Gene3D" id="3.30.565.10">
    <property type="entry name" value="Histidine kinase-like ATPase, C-terminal domain"/>
    <property type="match status" value="1"/>
</dbReference>
<evidence type="ECO:0000256" key="4">
    <source>
        <dbReference type="ARBA" id="ARBA00022679"/>
    </source>
</evidence>
<evidence type="ECO:0000256" key="3">
    <source>
        <dbReference type="ARBA" id="ARBA00022553"/>
    </source>
</evidence>
<dbReference type="Proteomes" id="UP000008963">
    <property type="component" value="Chromosome"/>
</dbReference>
<dbReference type="InterPro" id="IPR005467">
    <property type="entry name" value="His_kinase_dom"/>
</dbReference>
<dbReference type="GO" id="GO:0000155">
    <property type="term" value="F:phosphorelay sensor kinase activity"/>
    <property type="evidence" value="ECO:0007669"/>
    <property type="project" value="InterPro"/>
</dbReference>
<dbReference type="EMBL" id="FQ312005">
    <property type="protein sequence ID" value="CBW25899.1"/>
    <property type="molecule type" value="Genomic_DNA"/>
</dbReference>
<protein>
    <recommendedName>
        <fullName evidence="2">histidine kinase</fullName>
        <ecNumber evidence="2">2.7.13.3</ecNumber>
    </recommendedName>
</protein>
<dbReference type="InterPro" id="IPR003594">
    <property type="entry name" value="HATPase_dom"/>
</dbReference>
<dbReference type="KEGG" id="bmx:BMS_1015"/>
<evidence type="ECO:0000256" key="6">
    <source>
        <dbReference type="ARBA" id="ARBA00022777"/>
    </source>
</evidence>
<dbReference type="PANTHER" id="PTHR43065">
    <property type="entry name" value="SENSOR HISTIDINE KINASE"/>
    <property type="match status" value="1"/>
</dbReference>
<evidence type="ECO:0000259" key="9">
    <source>
        <dbReference type="PROSITE" id="PS50109"/>
    </source>
</evidence>
<dbReference type="Gene3D" id="1.10.287.130">
    <property type="match status" value="1"/>
</dbReference>
<dbReference type="InterPro" id="IPR003661">
    <property type="entry name" value="HisK_dim/P_dom"/>
</dbReference>
<keyword evidence="11" id="KW-1185">Reference proteome</keyword>
<keyword evidence="8" id="KW-0902">Two-component regulatory system</keyword>
<dbReference type="PANTHER" id="PTHR43065:SF46">
    <property type="entry name" value="C4-DICARBOXYLATE TRANSPORT SENSOR PROTEIN DCTB"/>
    <property type="match status" value="1"/>
</dbReference>
<dbReference type="Pfam" id="PF02518">
    <property type="entry name" value="HATPase_c"/>
    <property type="match status" value="1"/>
</dbReference>
<evidence type="ECO:0000256" key="5">
    <source>
        <dbReference type="ARBA" id="ARBA00022741"/>
    </source>
</evidence>
<evidence type="ECO:0000313" key="11">
    <source>
        <dbReference type="Proteomes" id="UP000008963"/>
    </source>
</evidence>
<dbReference type="SUPFAM" id="SSF55781">
    <property type="entry name" value="GAF domain-like"/>
    <property type="match status" value="1"/>
</dbReference>
<dbReference type="SUPFAM" id="SSF47384">
    <property type="entry name" value="Homodimeric domain of signal transducing histidine kinase"/>
    <property type="match status" value="1"/>
</dbReference>
<organism evidence="10 11">
    <name type="scientific">Halobacteriovorax marinus (strain ATCC BAA-682 / DSM 15412 / SJ)</name>
    <name type="common">Bacteriovorax marinus</name>
    <dbReference type="NCBI Taxonomy" id="862908"/>
    <lineage>
        <taxon>Bacteria</taxon>
        <taxon>Pseudomonadati</taxon>
        <taxon>Bdellovibrionota</taxon>
        <taxon>Bacteriovoracia</taxon>
        <taxon>Bacteriovoracales</taxon>
        <taxon>Halobacteriovoraceae</taxon>
        <taxon>Halobacteriovorax</taxon>
    </lineage>
</organism>
<name>E1WXU2_HALMS</name>
<dbReference type="PATRIC" id="fig|862908.3.peg.966"/>
<evidence type="ECO:0000313" key="10">
    <source>
        <dbReference type="EMBL" id="CBW25899.1"/>
    </source>
</evidence>
<dbReference type="PROSITE" id="PS50109">
    <property type="entry name" value="HIS_KIN"/>
    <property type="match status" value="1"/>
</dbReference>
<dbReference type="SUPFAM" id="SSF55874">
    <property type="entry name" value="ATPase domain of HSP90 chaperone/DNA topoisomerase II/histidine kinase"/>
    <property type="match status" value="1"/>
</dbReference>
<dbReference type="AlphaFoldDB" id="E1WXU2"/>
<dbReference type="Gene3D" id="3.30.450.40">
    <property type="match status" value="1"/>
</dbReference>
<dbReference type="EC" id="2.7.13.3" evidence="2"/>
<sequence>MNFLSLINEMNRVLLNTSDLEVGLDRCLKLLATELRLDCVLIDKNFLNEETNRIYVENIYEWKVSDEIKRVDDELLSSFSYEDIYEIFSNTLAIGKPLFRNSMSEVVNQTKIGDFFMDNGLKSFFIAPIYFNSTHWGNLSLFDYKEERNWNEIEDELMLAVGILSSFFKNMETRDLFGQELCSNHAAKMATLGEMASGIAHEINNPLFVINGYASKIDSAIERGILDVHELKNISQMIQRHCKRVTSIISGLRLISRKSKLDELEVRNFKEIIESTIDISKERIRLAGIELINKMDNIDDISIECHPEQISQVIVNLLNNSYDSLSTRQAERWISLDMVELEDRVIFSLTDSGERIASEIAKKIMQPFFTTKDSDKGTGLGLSISKEIILKHGGNFYLDEHCENMRFIIELPKLDFE</sequence>